<evidence type="ECO:0000313" key="2">
    <source>
        <dbReference type="Proteomes" id="UP001324634"/>
    </source>
</evidence>
<keyword evidence="2" id="KW-1185">Reference proteome</keyword>
<dbReference type="KEGG" id="psti:SOO65_08380"/>
<dbReference type="RefSeq" id="WP_321399294.1">
    <property type="nucleotide sequence ID" value="NZ_CP139487.1"/>
</dbReference>
<reference evidence="1 2" key="1">
    <citation type="submission" date="2023-11" db="EMBL/GenBank/DDBJ databases">
        <title>Peredibacter starrii A3.12.</title>
        <authorList>
            <person name="Mitchell R.J."/>
        </authorList>
    </citation>
    <scope>NUCLEOTIDE SEQUENCE [LARGE SCALE GENOMIC DNA]</scope>
    <source>
        <strain evidence="1 2">A3.12</strain>
    </source>
</reference>
<protein>
    <recommendedName>
        <fullName evidence="3">HEPN domain-containing protein</fullName>
    </recommendedName>
</protein>
<sequence length="296" mass="33644">MDELQRQMHFAQLFCKEGTKYLLNSDVNSDHLYCAVVFLQTSFELLVRNQHLNKSGPGISNTKKDAILKGSLKELRDEILKDHGDTQSHELVFSSLHKLRNKILHEGNSLNSQIPDLVANTCLLLIYGFSSVLKYHNHQSDSRPSILKKFLGEDLFLKLINFEVYKEKIQESLDNEDSLTSCAFCSQQTVVANSGNDSYDCHLCGFELLDFVGSYCECPNCKEPEGFLYEKLNPGIYGQSNGKCWNCDLISELIQCEWCGEKYFISNESEELLSKLELNFSKTNTPKCPACFELDA</sequence>
<name>A0AAX4HUE2_9BACT</name>
<dbReference type="Proteomes" id="UP001324634">
    <property type="component" value="Chromosome"/>
</dbReference>
<evidence type="ECO:0000313" key="1">
    <source>
        <dbReference type="EMBL" id="WPU66762.1"/>
    </source>
</evidence>
<proteinExistence type="predicted"/>
<dbReference type="EMBL" id="CP139487">
    <property type="protein sequence ID" value="WPU66762.1"/>
    <property type="molecule type" value="Genomic_DNA"/>
</dbReference>
<accession>A0AAX4HUE2</accession>
<dbReference type="AlphaFoldDB" id="A0AAX4HUE2"/>
<organism evidence="1 2">
    <name type="scientific">Peredibacter starrii</name>
    <dbReference type="NCBI Taxonomy" id="28202"/>
    <lineage>
        <taxon>Bacteria</taxon>
        <taxon>Pseudomonadati</taxon>
        <taxon>Bdellovibrionota</taxon>
        <taxon>Bacteriovoracia</taxon>
        <taxon>Bacteriovoracales</taxon>
        <taxon>Bacteriovoracaceae</taxon>
        <taxon>Peredibacter</taxon>
    </lineage>
</organism>
<evidence type="ECO:0008006" key="3">
    <source>
        <dbReference type="Google" id="ProtNLM"/>
    </source>
</evidence>
<gene>
    <name evidence="1" type="ORF">SOO65_08380</name>
</gene>